<sequence length="213" mass="23688">MSLAVGGFQIRNYSLLPMQLLGLIIGFYGSRIIRKRERRFVAWRWAFWYFGWMNLTSIICHNFATKYSLVWEIFRILDVVFTGASSLCLTFEPFFNYIPSVFCPLAFPALLALAYIGDYSGKSIPFTAEFMYIGLMAIATLILLPQLGNIGKRGASVAISGVGIILGGLLTDGLFCNASNGLYSAVHVLFMGCDLIFVGFYILSKPPKKVKAN</sequence>
<keyword evidence="1" id="KW-1133">Transmembrane helix</keyword>
<evidence type="ECO:0000313" key="3">
    <source>
        <dbReference type="Proteomes" id="UP001210925"/>
    </source>
</evidence>
<dbReference type="EMBL" id="JADGKB010000119">
    <property type="protein sequence ID" value="KAJ3253112.1"/>
    <property type="molecule type" value="Genomic_DNA"/>
</dbReference>
<accession>A0AAD5UF71</accession>
<feature type="transmembrane region" description="Helical" evidence="1">
    <location>
        <begin position="97"/>
        <end position="117"/>
    </location>
</feature>
<keyword evidence="3" id="KW-1185">Reference proteome</keyword>
<comment type="caution">
    <text evidence="2">The sequence shown here is derived from an EMBL/GenBank/DDBJ whole genome shotgun (WGS) entry which is preliminary data.</text>
</comment>
<dbReference type="Proteomes" id="UP001210925">
    <property type="component" value="Unassembled WGS sequence"/>
</dbReference>
<feature type="transmembrane region" description="Helical" evidence="1">
    <location>
        <begin position="45"/>
        <end position="64"/>
    </location>
</feature>
<feature type="transmembrane region" description="Helical" evidence="1">
    <location>
        <begin position="12"/>
        <end position="33"/>
    </location>
</feature>
<dbReference type="AlphaFoldDB" id="A0AAD5UF71"/>
<feature type="transmembrane region" description="Helical" evidence="1">
    <location>
        <begin position="70"/>
        <end position="90"/>
    </location>
</feature>
<evidence type="ECO:0000256" key="1">
    <source>
        <dbReference type="SAM" id="Phobius"/>
    </source>
</evidence>
<protein>
    <submittedName>
        <fullName evidence="2">Uncharacterized protein</fullName>
    </submittedName>
</protein>
<name>A0AAD5UF71_9FUNG</name>
<evidence type="ECO:0000313" key="2">
    <source>
        <dbReference type="EMBL" id="KAJ3253112.1"/>
    </source>
</evidence>
<gene>
    <name evidence="2" type="ORF">HK103_000862</name>
</gene>
<feature type="transmembrane region" description="Helical" evidence="1">
    <location>
        <begin position="156"/>
        <end position="175"/>
    </location>
</feature>
<organism evidence="2 3">
    <name type="scientific">Boothiomyces macroporosus</name>
    <dbReference type="NCBI Taxonomy" id="261099"/>
    <lineage>
        <taxon>Eukaryota</taxon>
        <taxon>Fungi</taxon>
        <taxon>Fungi incertae sedis</taxon>
        <taxon>Chytridiomycota</taxon>
        <taxon>Chytridiomycota incertae sedis</taxon>
        <taxon>Chytridiomycetes</taxon>
        <taxon>Rhizophydiales</taxon>
        <taxon>Terramycetaceae</taxon>
        <taxon>Boothiomyces</taxon>
    </lineage>
</organism>
<feature type="transmembrane region" description="Helical" evidence="1">
    <location>
        <begin position="181"/>
        <end position="203"/>
    </location>
</feature>
<reference evidence="2" key="1">
    <citation type="submission" date="2020-05" db="EMBL/GenBank/DDBJ databases">
        <title>Phylogenomic resolution of chytrid fungi.</title>
        <authorList>
            <person name="Stajich J.E."/>
            <person name="Amses K."/>
            <person name="Simmons R."/>
            <person name="Seto K."/>
            <person name="Myers J."/>
            <person name="Bonds A."/>
            <person name="Quandt C.A."/>
            <person name="Barry K."/>
            <person name="Liu P."/>
            <person name="Grigoriev I."/>
            <person name="Longcore J.E."/>
            <person name="James T.Y."/>
        </authorList>
    </citation>
    <scope>NUCLEOTIDE SEQUENCE</scope>
    <source>
        <strain evidence="2">PLAUS21</strain>
    </source>
</reference>
<feature type="transmembrane region" description="Helical" evidence="1">
    <location>
        <begin position="123"/>
        <end position="144"/>
    </location>
</feature>
<proteinExistence type="predicted"/>
<keyword evidence="1" id="KW-0472">Membrane</keyword>
<keyword evidence="1" id="KW-0812">Transmembrane</keyword>